<protein>
    <submittedName>
        <fullName evidence="2">(rape) hypothetical protein</fullName>
    </submittedName>
</protein>
<feature type="transmembrane region" description="Helical" evidence="1">
    <location>
        <begin position="63"/>
        <end position="80"/>
    </location>
</feature>
<dbReference type="Proteomes" id="UP001295469">
    <property type="component" value="Chromosome C04"/>
</dbReference>
<accession>A0A816JJX9</accession>
<dbReference type="AlphaFoldDB" id="A0A816JJX9"/>
<proteinExistence type="predicted"/>
<feature type="transmembrane region" description="Helical" evidence="1">
    <location>
        <begin position="12"/>
        <end position="43"/>
    </location>
</feature>
<evidence type="ECO:0000313" key="2">
    <source>
        <dbReference type="EMBL" id="CAF1871013.1"/>
    </source>
</evidence>
<name>A0A816JJX9_BRANA</name>
<sequence length="81" mass="8241">MLWIYECGLIKIAGIFMAILSLWLSGFFSDIVGSVGVACPAPVPVPHLSLGGRTAFDSGDHTFSFGVGLSALGSVGVVGGL</sequence>
<keyword evidence="1" id="KW-0472">Membrane</keyword>
<evidence type="ECO:0000256" key="1">
    <source>
        <dbReference type="SAM" id="Phobius"/>
    </source>
</evidence>
<reference evidence="2" key="1">
    <citation type="submission" date="2021-01" db="EMBL/GenBank/DDBJ databases">
        <authorList>
            <consortium name="Genoscope - CEA"/>
            <person name="William W."/>
        </authorList>
    </citation>
    <scope>NUCLEOTIDE SEQUENCE</scope>
</reference>
<gene>
    <name evidence="2" type="ORF">DARMORV10_C04P69250.1</name>
</gene>
<dbReference type="EMBL" id="HG994368">
    <property type="protein sequence ID" value="CAF1871013.1"/>
    <property type="molecule type" value="Genomic_DNA"/>
</dbReference>
<keyword evidence="1" id="KW-1133">Transmembrane helix</keyword>
<keyword evidence="1" id="KW-0812">Transmembrane</keyword>
<organism evidence="2">
    <name type="scientific">Brassica napus</name>
    <name type="common">Rape</name>
    <dbReference type="NCBI Taxonomy" id="3708"/>
    <lineage>
        <taxon>Eukaryota</taxon>
        <taxon>Viridiplantae</taxon>
        <taxon>Streptophyta</taxon>
        <taxon>Embryophyta</taxon>
        <taxon>Tracheophyta</taxon>
        <taxon>Spermatophyta</taxon>
        <taxon>Magnoliopsida</taxon>
        <taxon>eudicotyledons</taxon>
        <taxon>Gunneridae</taxon>
        <taxon>Pentapetalae</taxon>
        <taxon>rosids</taxon>
        <taxon>malvids</taxon>
        <taxon>Brassicales</taxon>
        <taxon>Brassicaceae</taxon>
        <taxon>Brassiceae</taxon>
        <taxon>Brassica</taxon>
    </lineage>
</organism>